<dbReference type="EMBL" id="CATNWA010004550">
    <property type="protein sequence ID" value="CAI9548066.1"/>
    <property type="molecule type" value="Genomic_DNA"/>
</dbReference>
<evidence type="ECO:0000313" key="8">
    <source>
        <dbReference type="EMBL" id="CAI9548066.1"/>
    </source>
</evidence>
<evidence type="ECO:0000256" key="6">
    <source>
        <dbReference type="ARBA" id="ARBA00023136"/>
    </source>
</evidence>
<sequence length="281" mass="31931">MVAINTVKIEDGTVSCETPEGTVKNININQRPCMESRLDAIKNVRIVRKDEQCNQPARTSPSGVYLGGGVSLMSLGVFSLMLHIIFIAIPVDLNISYAGIHFWVGFPFFVAGVMHVVAYKYPDALLRLISLISLLACMAVSIAGMVFVVTEVSSGGNNMEYLCDNLGQRQNRDYNQTTPLRYYNRYYDRDYDLKRCKRGFQQYRNMRFAMVVMSLVMMIWGLCASTITLGYRLMVIFRAHRRKKEKADPLLSPNPTQDIIIALRGECVLLLQRLISFFKRV</sequence>
<feature type="transmembrane region" description="Helical" evidence="7">
    <location>
        <begin position="64"/>
        <end position="89"/>
    </location>
</feature>
<feature type="transmembrane region" description="Helical" evidence="7">
    <location>
        <begin position="125"/>
        <end position="149"/>
    </location>
</feature>
<feature type="transmembrane region" description="Helical" evidence="7">
    <location>
        <begin position="208"/>
        <end position="234"/>
    </location>
</feature>
<dbReference type="PANTHER" id="PTHR15756">
    <property type="entry name" value="LR8/HCA112"/>
    <property type="match status" value="1"/>
</dbReference>
<keyword evidence="3" id="KW-0597">Phosphoprotein</keyword>
<dbReference type="InterPro" id="IPR007237">
    <property type="entry name" value="CD20-like"/>
</dbReference>
<proteinExistence type="inferred from homology"/>
<keyword evidence="9" id="KW-1185">Reference proteome</keyword>
<comment type="caution">
    <text evidence="8">The sequence shown here is derived from an EMBL/GenBank/DDBJ whole genome shotgun (WGS) entry which is preliminary data.</text>
</comment>
<evidence type="ECO:0000256" key="1">
    <source>
        <dbReference type="ARBA" id="ARBA00004141"/>
    </source>
</evidence>
<dbReference type="InterPro" id="IPR009281">
    <property type="entry name" value="TMEM176A/TMEM176B"/>
</dbReference>
<feature type="transmembrane region" description="Helical" evidence="7">
    <location>
        <begin position="95"/>
        <end position="118"/>
    </location>
</feature>
<evidence type="ECO:0000256" key="2">
    <source>
        <dbReference type="ARBA" id="ARBA00006022"/>
    </source>
</evidence>
<accession>A0ABN9BKA6</accession>
<comment type="similarity">
    <text evidence="2">Belongs to the TMEM176 family.</text>
</comment>
<dbReference type="Pfam" id="PF04103">
    <property type="entry name" value="CD20"/>
    <property type="match status" value="1"/>
</dbReference>
<evidence type="ECO:0000313" key="9">
    <source>
        <dbReference type="Proteomes" id="UP001162483"/>
    </source>
</evidence>
<dbReference type="Proteomes" id="UP001162483">
    <property type="component" value="Unassembled WGS sequence"/>
</dbReference>
<dbReference type="PANTHER" id="PTHR15756:SF6">
    <property type="entry name" value="TRANSMEMBRANE PROTEIN 176A"/>
    <property type="match status" value="1"/>
</dbReference>
<evidence type="ECO:0000256" key="4">
    <source>
        <dbReference type="ARBA" id="ARBA00022692"/>
    </source>
</evidence>
<evidence type="ECO:0000256" key="5">
    <source>
        <dbReference type="ARBA" id="ARBA00022989"/>
    </source>
</evidence>
<keyword evidence="6 7" id="KW-0472">Membrane</keyword>
<keyword evidence="4 7" id="KW-0812">Transmembrane</keyword>
<evidence type="ECO:0000256" key="7">
    <source>
        <dbReference type="SAM" id="Phobius"/>
    </source>
</evidence>
<comment type="subcellular location">
    <subcellularLocation>
        <location evidence="1">Membrane</location>
        <topology evidence="1">Multi-pass membrane protein</topology>
    </subcellularLocation>
</comment>
<protein>
    <submittedName>
        <fullName evidence="8">Uncharacterized protein</fullName>
    </submittedName>
</protein>
<keyword evidence="5 7" id="KW-1133">Transmembrane helix</keyword>
<evidence type="ECO:0000256" key="3">
    <source>
        <dbReference type="ARBA" id="ARBA00022553"/>
    </source>
</evidence>
<reference evidence="8" key="1">
    <citation type="submission" date="2023-05" db="EMBL/GenBank/DDBJ databases">
        <authorList>
            <person name="Stuckert A."/>
        </authorList>
    </citation>
    <scope>NUCLEOTIDE SEQUENCE</scope>
</reference>
<gene>
    <name evidence="8" type="ORF">SPARVUS_LOCUS3096375</name>
</gene>
<name>A0ABN9BKA6_9NEOB</name>
<organism evidence="8 9">
    <name type="scientific">Staurois parvus</name>
    <dbReference type="NCBI Taxonomy" id="386267"/>
    <lineage>
        <taxon>Eukaryota</taxon>
        <taxon>Metazoa</taxon>
        <taxon>Chordata</taxon>
        <taxon>Craniata</taxon>
        <taxon>Vertebrata</taxon>
        <taxon>Euteleostomi</taxon>
        <taxon>Amphibia</taxon>
        <taxon>Batrachia</taxon>
        <taxon>Anura</taxon>
        <taxon>Neobatrachia</taxon>
        <taxon>Ranoidea</taxon>
        <taxon>Ranidae</taxon>
        <taxon>Staurois</taxon>
    </lineage>
</organism>